<keyword evidence="2" id="KW-0677">Repeat</keyword>
<evidence type="ECO:0000313" key="9">
    <source>
        <dbReference type="Proteomes" id="UP000747542"/>
    </source>
</evidence>
<organism evidence="8 9">
    <name type="scientific">Homarus americanus</name>
    <name type="common">American lobster</name>
    <dbReference type="NCBI Taxonomy" id="6706"/>
    <lineage>
        <taxon>Eukaryota</taxon>
        <taxon>Metazoa</taxon>
        <taxon>Ecdysozoa</taxon>
        <taxon>Arthropoda</taxon>
        <taxon>Crustacea</taxon>
        <taxon>Multicrustacea</taxon>
        <taxon>Malacostraca</taxon>
        <taxon>Eumalacostraca</taxon>
        <taxon>Eucarida</taxon>
        <taxon>Decapoda</taxon>
        <taxon>Pleocyemata</taxon>
        <taxon>Astacidea</taxon>
        <taxon>Nephropoidea</taxon>
        <taxon>Nephropidae</taxon>
        <taxon>Homarus</taxon>
    </lineage>
</organism>
<dbReference type="Proteomes" id="UP000747542">
    <property type="component" value="Unassembled WGS sequence"/>
</dbReference>
<dbReference type="EMBL" id="JAHLQT010010484">
    <property type="protein sequence ID" value="KAG7172777.1"/>
    <property type="molecule type" value="Genomic_DNA"/>
</dbReference>
<dbReference type="InterPro" id="IPR000436">
    <property type="entry name" value="Sushi_SCR_CCP_dom"/>
</dbReference>
<comment type="caution">
    <text evidence="5">Lacks conserved residue(s) required for the propagation of feature annotation.</text>
</comment>
<feature type="domain" description="Sushi" evidence="7">
    <location>
        <begin position="826"/>
        <end position="887"/>
    </location>
</feature>
<dbReference type="SUPFAM" id="SSF56496">
    <property type="entry name" value="Fibrinogen C-terminal domain-like"/>
    <property type="match status" value="1"/>
</dbReference>
<dbReference type="Pfam" id="PF00084">
    <property type="entry name" value="Sushi"/>
    <property type="match status" value="2"/>
</dbReference>
<evidence type="ECO:0000256" key="4">
    <source>
        <dbReference type="ARBA" id="ARBA00023180"/>
    </source>
</evidence>
<dbReference type="Gene3D" id="2.10.70.10">
    <property type="entry name" value="Complement Module, domain 1"/>
    <property type="match status" value="1"/>
</dbReference>
<evidence type="ECO:0000256" key="3">
    <source>
        <dbReference type="ARBA" id="ARBA00023157"/>
    </source>
</evidence>
<evidence type="ECO:0000256" key="1">
    <source>
        <dbReference type="ARBA" id="ARBA00022659"/>
    </source>
</evidence>
<dbReference type="PROSITE" id="PS50923">
    <property type="entry name" value="SUSHI"/>
    <property type="match status" value="2"/>
</dbReference>
<dbReference type="InterPro" id="IPR014716">
    <property type="entry name" value="Fibrinogen_a/b/g_C_1"/>
</dbReference>
<feature type="disulfide bond" evidence="5">
    <location>
        <begin position="828"/>
        <end position="871"/>
    </location>
</feature>
<dbReference type="PANTHER" id="PTHR19325:SF571">
    <property type="entry name" value="SUSHI DOMAIN-CONTAINING PROTEIN"/>
    <property type="match status" value="1"/>
</dbReference>
<proteinExistence type="predicted"/>
<reference evidence="8" key="1">
    <citation type="journal article" date="2021" name="Sci. Adv.">
        <title>The American lobster genome reveals insights on longevity, neural, and immune adaptations.</title>
        <authorList>
            <person name="Polinski J.M."/>
            <person name="Zimin A.V."/>
            <person name="Clark K.F."/>
            <person name="Kohn A.B."/>
            <person name="Sadowski N."/>
            <person name="Timp W."/>
            <person name="Ptitsyn A."/>
            <person name="Khanna P."/>
            <person name="Romanova D.Y."/>
            <person name="Williams P."/>
            <person name="Greenwood S.J."/>
            <person name="Moroz L.L."/>
            <person name="Walt D.R."/>
            <person name="Bodnar A.G."/>
        </authorList>
    </citation>
    <scope>NUCLEOTIDE SEQUENCE</scope>
    <source>
        <strain evidence="8">GMGI-L3</strain>
    </source>
</reference>
<dbReference type="Gene3D" id="3.90.215.10">
    <property type="entry name" value="Gamma Fibrinogen, chain A, domain 1"/>
    <property type="match status" value="1"/>
</dbReference>
<keyword evidence="1 5" id="KW-0768">Sushi</keyword>
<keyword evidence="6" id="KW-0732">Signal</keyword>
<dbReference type="Pfam" id="PF00147">
    <property type="entry name" value="Fibrinogen_C"/>
    <property type="match status" value="1"/>
</dbReference>
<feature type="signal peptide" evidence="6">
    <location>
        <begin position="1"/>
        <end position="26"/>
    </location>
</feature>
<accession>A0A8J5N3P2</accession>
<keyword evidence="4" id="KW-0325">Glycoprotein</keyword>
<dbReference type="InterPro" id="IPR002181">
    <property type="entry name" value="Fibrinogen_a/b/g_C_dom"/>
</dbReference>
<evidence type="ECO:0000256" key="6">
    <source>
        <dbReference type="SAM" id="SignalP"/>
    </source>
</evidence>
<dbReference type="AlphaFoldDB" id="A0A8J5N3P2"/>
<evidence type="ECO:0000256" key="5">
    <source>
        <dbReference type="PROSITE-ProRule" id="PRU00302"/>
    </source>
</evidence>
<gene>
    <name evidence="8" type="primary">Cfhr4-L1</name>
    <name evidence="8" type="ORF">Hamer_G007016</name>
</gene>
<dbReference type="SMART" id="SM00186">
    <property type="entry name" value="FBG"/>
    <property type="match status" value="1"/>
</dbReference>
<feature type="chain" id="PRO_5035293264" evidence="6">
    <location>
        <begin position="27"/>
        <end position="989"/>
    </location>
</feature>
<dbReference type="InterPro" id="IPR050350">
    <property type="entry name" value="Compl-Cell_Adhes-Reg"/>
</dbReference>
<evidence type="ECO:0000313" key="8">
    <source>
        <dbReference type="EMBL" id="KAG7172777.1"/>
    </source>
</evidence>
<name>A0A8J5N3P2_HOMAM</name>
<evidence type="ECO:0000259" key="7">
    <source>
        <dbReference type="PROSITE" id="PS50923"/>
    </source>
</evidence>
<keyword evidence="3 5" id="KW-1015">Disulfide bond</keyword>
<sequence>MGWPPPPGLLVITVTLLGWCTVEVVGVGCGVPEGDHERVTTGLGVTLYTCNKPDIETWTTGDRVLTSMCQETMMASCVEHEMQAPCEGPPPPPPAYSVVVEDLGYSTFYGCEAGKKWLSGYPGQLSQCINGQWTSIIDQCEEECEIPRDCSEATQYGFTTSGLYSVLASGDRNDSSVQVYCLLANSTGDSGWTLVLNVTANPLAPTPLYNYQLSIKDPQQPNYFIGWNNLLALHQTNRTQVYMFLLTMATGEKRWAVYDDVMVSANLTLVSTGLYHGDAGDILTTSVSSSVGPNSLWWQCVVEPCATFDMSKITWTPLIGETVKKVQLYVRPRNYDIGVSCRTEIGLDPLEMSTFTYNMTMSRGVGTTFSYMCQGDLREGVVGGGSRTVSGTSQCLDTLVWDFLPQLPCTAYVECTVGYFKTSAGTCLKFSSQDLSFGMVTASLVCSQEGDSLARIYNETDLSTAVLGNFYYTAHIFNGTTVSPAPPPIACAAGETCIVDATLPCLAMGLDAQGLAVARAQDCLRDDTYALCMNPVAVRTNSKFSRDPHTHRTEQQVSVVETGSLNLETMYSPNTNVTELAKADENKYRLLAVNSSSTTYHLHYVSYTTSEPIDYRACQLYGPLRCWSDPPPASEIMTREWNGSRAMSSEAIYRCPPGYFVYGYLNVEEWKVKCRGQLGNWIPDWLSCYAIDVCHMVVPAAPSNLTNITTWDDSYQLNGTLLYTCPPNMTTQSLAVNQSFTCVREALVGGGYDYLYTPAVVEPCDVCMGEPEVILATREQVNGTLYLITDTITVTCNESHEVTFGLNSQLVTCTETGWEEATPCYLACVEAPAIAGANSTRSNHTSNTLGTQLLYECDAGFYMLPNTTITCDAQGLWSPAAPPPCVYCTTDLPDLLLNAELTGPDGPYTVGSTVFYSCAEGYQSSTGALSCPTVYTGVEWVLEDSGFTCLYCKYLRLSSRGLLPHPPHVKTFLLLLRVANWTKENNTTS</sequence>
<dbReference type="Gene3D" id="2.20.28.230">
    <property type="match status" value="1"/>
</dbReference>
<dbReference type="CDD" id="cd00033">
    <property type="entry name" value="CCP"/>
    <property type="match status" value="2"/>
</dbReference>
<dbReference type="PANTHER" id="PTHR19325">
    <property type="entry name" value="COMPLEMENT COMPONENT-RELATED SUSHI DOMAIN-CONTAINING"/>
    <property type="match status" value="1"/>
</dbReference>
<dbReference type="SMART" id="SM00032">
    <property type="entry name" value="CCP"/>
    <property type="match status" value="5"/>
</dbReference>
<protein>
    <submittedName>
        <fullName evidence="8">Complement factor H-related protein 4-like 1</fullName>
    </submittedName>
</protein>
<feature type="domain" description="Sushi" evidence="7">
    <location>
        <begin position="624"/>
        <end position="690"/>
    </location>
</feature>
<dbReference type="InterPro" id="IPR036056">
    <property type="entry name" value="Fibrinogen-like_C"/>
</dbReference>
<comment type="caution">
    <text evidence="8">The sequence shown here is derived from an EMBL/GenBank/DDBJ whole genome shotgun (WGS) entry which is preliminary data.</text>
</comment>
<keyword evidence="9" id="KW-1185">Reference proteome</keyword>
<dbReference type="InterPro" id="IPR035976">
    <property type="entry name" value="Sushi/SCR/CCP_sf"/>
</dbReference>
<dbReference type="SUPFAM" id="SSF57535">
    <property type="entry name" value="Complement control module/SCR domain"/>
    <property type="match status" value="1"/>
</dbReference>
<evidence type="ECO:0000256" key="2">
    <source>
        <dbReference type="ARBA" id="ARBA00022737"/>
    </source>
</evidence>